<dbReference type="GO" id="GO:0008168">
    <property type="term" value="F:methyltransferase activity"/>
    <property type="evidence" value="ECO:0007669"/>
    <property type="project" value="UniProtKB-KW"/>
</dbReference>
<name>A0ABW4MC05_9SPHN</name>
<comment type="caution">
    <text evidence="7">The sequence shown here is derived from an EMBL/GenBank/DDBJ whole genome shotgun (WGS) entry which is preliminary data.</text>
</comment>
<dbReference type="SUPFAM" id="SSF53335">
    <property type="entry name" value="S-adenosyl-L-methionine-dependent methyltransferases"/>
    <property type="match status" value="1"/>
</dbReference>
<dbReference type="PANTHER" id="PTHR22807">
    <property type="entry name" value="NOP2 YEAST -RELATED NOL1/NOP2/FMU SUN DOMAIN-CONTAINING"/>
    <property type="match status" value="1"/>
</dbReference>
<dbReference type="EMBL" id="JBHUEL010000004">
    <property type="protein sequence ID" value="MFD1766400.1"/>
    <property type="molecule type" value="Genomic_DNA"/>
</dbReference>
<dbReference type="PRINTS" id="PR02008">
    <property type="entry name" value="RCMTFAMILY"/>
</dbReference>
<dbReference type="InterPro" id="IPR049560">
    <property type="entry name" value="MeTrfase_RsmB-F_NOP2_cat"/>
</dbReference>
<comment type="caution">
    <text evidence="5">Lacks conserved residue(s) required for the propagation of feature annotation.</text>
</comment>
<accession>A0ABW4MC05</accession>
<feature type="domain" description="SAM-dependent MTase RsmB/NOP-type" evidence="6">
    <location>
        <begin position="117"/>
        <end position="393"/>
    </location>
</feature>
<organism evidence="7 8">
    <name type="scientific">Sphingorhabdus buctiana</name>
    <dbReference type="NCBI Taxonomy" id="1508805"/>
    <lineage>
        <taxon>Bacteria</taxon>
        <taxon>Pseudomonadati</taxon>
        <taxon>Pseudomonadota</taxon>
        <taxon>Alphaproteobacteria</taxon>
        <taxon>Sphingomonadales</taxon>
        <taxon>Sphingomonadaceae</taxon>
        <taxon>Sphingorhabdus</taxon>
    </lineage>
</organism>
<dbReference type="Pfam" id="PF01189">
    <property type="entry name" value="Methyltr_RsmB-F"/>
    <property type="match status" value="1"/>
</dbReference>
<dbReference type="Gene3D" id="3.40.50.150">
    <property type="entry name" value="Vaccinia Virus protein VP39"/>
    <property type="match status" value="1"/>
</dbReference>
<evidence type="ECO:0000313" key="7">
    <source>
        <dbReference type="EMBL" id="MFD1766400.1"/>
    </source>
</evidence>
<dbReference type="CDD" id="cd02440">
    <property type="entry name" value="AdoMet_MTases"/>
    <property type="match status" value="1"/>
</dbReference>
<gene>
    <name evidence="7" type="ORF">ACFSAG_06045</name>
</gene>
<dbReference type="InterPro" id="IPR029063">
    <property type="entry name" value="SAM-dependent_MTases_sf"/>
</dbReference>
<dbReference type="RefSeq" id="WP_381512459.1">
    <property type="nucleotide sequence ID" value="NZ_JBHUEL010000004.1"/>
</dbReference>
<protein>
    <submittedName>
        <fullName evidence="7">RsmB/NOP family class I SAM-dependent RNA methyltransferase</fullName>
        <ecNumber evidence="7">2.1.1.-</ecNumber>
    </submittedName>
</protein>
<evidence type="ECO:0000256" key="3">
    <source>
        <dbReference type="ARBA" id="ARBA00022691"/>
    </source>
</evidence>
<evidence type="ECO:0000256" key="2">
    <source>
        <dbReference type="ARBA" id="ARBA00022679"/>
    </source>
</evidence>
<evidence type="ECO:0000256" key="5">
    <source>
        <dbReference type="PROSITE-ProRule" id="PRU01023"/>
    </source>
</evidence>
<feature type="active site" description="Nucleophile" evidence="5">
    <location>
        <position position="335"/>
    </location>
</feature>
<feature type="binding site" evidence="5">
    <location>
        <position position="282"/>
    </location>
    <ligand>
        <name>S-adenosyl-L-methionine</name>
        <dbReference type="ChEBI" id="CHEBI:59789"/>
    </ligand>
</feature>
<dbReference type="PANTHER" id="PTHR22807:SF53">
    <property type="entry name" value="RIBOSOMAL RNA SMALL SUBUNIT METHYLTRANSFERASE B-RELATED"/>
    <property type="match status" value="1"/>
</dbReference>
<dbReference type="InterPro" id="IPR023267">
    <property type="entry name" value="RCMT"/>
</dbReference>
<keyword evidence="8" id="KW-1185">Reference proteome</keyword>
<keyword evidence="2 5" id="KW-0808">Transferase</keyword>
<dbReference type="EC" id="2.1.1.-" evidence="7"/>
<proteinExistence type="inferred from homology"/>
<dbReference type="GO" id="GO:0032259">
    <property type="term" value="P:methylation"/>
    <property type="evidence" value="ECO:0007669"/>
    <property type="project" value="UniProtKB-KW"/>
</dbReference>
<keyword evidence="1 5" id="KW-0489">Methyltransferase</keyword>
<dbReference type="Proteomes" id="UP001597215">
    <property type="component" value="Unassembled WGS sequence"/>
</dbReference>
<sequence>MTPAARVQSAIELLDEIIVAARDKGGSADRVAAAFFAARRYAGSKDRRAIRDLAWRAIRAFGERPENGRAAMVALAGTDQELAALFDGSAYGPKAIDPSEPKASGDIVPEWVKPLFSELVTGDEFPALLERAPLDIRVNRLVACPAQVQAQFPEAQQMEGCTDGLRLPTGFSIETEPVYQSGAVEVQDFGSQLIAELCEAKPGMTVLDLCAGAGGKTLALASHMAGEGRLIAADTSRDRLTQLPPRAVRAKAEFIETRLLNPGKELATLDDLSEACDIVLIDAPCSGSGTWRRNPETRWRLEQRDLQRLVTEQARLLDIAAQLVKPGGRLVYAVCSLFACEGRDQADGFLERAKGFEPDLGLVRAGRRDGAGILLTPAHDGSDGFYMARLHKLC</sequence>
<dbReference type="InterPro" id="IPR001678">
    <property type="entry name" value="MeTrfase_RsmB-F_NOP2_dom"/>
</dbReference>
<keyword evidence="3 5" id="KW-0949">S-adenosyl-L-methionine</keyword>
<evidence type="ECO:0000256" key="4">
    <source>
        <dbReference type="ARBA" id="ARBA00022884"/>
    </source>
</evidence>
<comment type="similarity">
    <text evidence="5">Belongs to the class I-like SAM-binding methyltransferase superfamily. RsmB/NOP family.</text>
</comment>
<feature type="binding site" evidence="5">
    <location>
        <position position="234"/>
    </location>
    <ligand>
        <name>S-adenosyl-L-methionine</name>
        <dbReference type="ChEBI" id="CHEBI:59789"/>
    </ligand>
</feature>
<reference evidence="8" key="1">
    <citation type="journal article" date="2019" name="Int. J. Syst. Evol. Microbiol.">
        <title>The Global Catalogue of Microorganisms (GCM) 10K type strain sequencing project: providing services to taxonomists for standard genome sequencing and annotation.</title>
        <authorList>
            <consortium name="The Broad Institute Genomics Platform"/>
            <consortium name="The Broad Institute Genome Sequencing Center for Infectious Disease"/>
            <person name="Wu L."/>
            <person name="Ma J."/>
        </authorList>
    </citation>
    <scope>NUCLEOTIDE SEQUENCE [LARGE SCALE GENOMIC DNA]</scope>
    <source>
        <strain evidence="8">CGMCC 1.12449</strain>
    </source>
</reference>
<evidence type="ECO:0000313" key="8">
    <source>
        <dbReference type="Proteomes" id="UP001597215"/>
    </source>
</evidence>
<evidence type="ECO:0000259" key="6">
    <source>
        <dbReference type="PROSITE" id="PS51686"/>
    </source>
</evidence>
<keyword evidence="4 5" id="KW-0694">RNA-binding</keyword>
<dbReference type="PROSITE" id="PS51686">
    <property type="entry name" value="SAM_MT_RSMB_NOP"/>
    <property type="match status" value="1"/>
</dbReference>
<evidence type="ECO:0000256" key="1">
    <source>
        <dbReference type="ARBA" id="ARBA00022603"/>
    </source>
</evidence>